<dbReference type="GO" id="GO:0046872">
    <property type="term" value="F:metal ion binding"/>
    <property type="evidence" value="ECO:0007669"/>
    <property type="project" value="UniProtKB-KW"/>
</dbReference>
<feature type="domain" description="Sulfatase N-terminal" evidence="7">
    <location>
        <begin position="31"/>
        <end position="451"/>
    </location>
</feature>
<dbReference type="PROSITE" id="PS00149">
    <property type="entry name" value="SULFATASE_2"/>
    <property type="match status" value="1"/>
</dbReference>
<keyword evidence="2" id="KW-0479">Metal-binding</keyword>
<evidence type="ECO:0000259" key="7">
    <source>
        <dbReference type="Pfam" id="PF00884"/>
    </source>
</evidence>
<dbReference type="InterPro" id="IPR000917">
    <property type="entry name" value="Sulfatase_N"/>
</dbReference>
<accession>A0AAW5NSN2</accession>
<dbReference type="GO" id="GO:0004065">
    <property type="term" value="F:arylsulfatase activity"/>
    <property type="evidence" value="ECO:0007669"/>
    <property type="project" value="TreeGrafter"/>
</dbReference>
<dbReference type="Pfam" id="PF00884">
    <property type="entry name" value="Sulfatase"/>
    <property type="match status" value="1"/>
</dbReference>
<evidence type="ECO:0000313" key="8">
    <source>
        <dbReference type="EMBL" id="MCS2791579.1"/>
    </source>
</evidence>
<feature type="signal peptide" evidence="6">
    <location>
        <begin position="1"/>
        <end position="22"/>
    </location>
</feature>
<evidence type="ECO:0000256" key="3">
    <source>
        <dbReference type="ARBA" id="ARBA00022801"/>
    </source>
</evidence>
<gene>
    <name evidence="8" type="ORF">NXW97_06070</name>
</gene>
<dbReference type="SMR" id="A0AAW5NSN2"/>
<feature type="chain" id="PRO_5043969457" evidence="6">
    <location>
        <begin position="23"/>
        <end position="570"/>
    </location>
</feature>
<evidence type="ECO:0000256" key="2">
    <source>
        <dbReference type="ARBA" id="ARBA00022723"/>
    </source>
</evidence>
<feature type="modified residue" description="3-oxoalanine (Ser)" evidence="5">
    <location>
        <position position="77"/>
    </location>
</feature>
<dbReference type="Gene3D" id="3.40.720.10">
    <property type="entry name" value="Alkaline Phosphatase, subunit A"/>
    <property type="match status" value="1"/>
</dbReference>
<dbReference type="InterPro" id="IPR017850">
    <property type="entry name" value="Alkaline_phosphatase_core_sf"/>
</dbReference>
<dbReference type="EMBL" id="JANUTS010000001">
    <property type="protein sequence ID" value="MCS2791579.1"/>
    <property type="molecule type" value="Genomic_DNA"/>
</dbReference>
<dbReference type="InterPro" id="IPR024607">
    <property type="entry name" value="Sulfatase_CS"/>
</dbReference>
<comment type="caution">
    <text evidence="8">The sequence shown here is derived from an EMBL/GenBank/DDBJ whole genome shotgun (WGS) entry which is preliminary data.</text>
</comment>
<dbReference type="CDD" id="cd16025">
    <property type="entry name" value="PAS_like"/>
    <property type="match status" value="1"/>
</dbReference>
<dbReference type="PANTHER" id="PTHR42693">
    <property type="entry name" value="ARYLSULFATASE FAMILY MEMBER"/>
    <property type="match status" value="1"/>
</dbReference>
<sequence>MNSKAFLLPAALMIAGNSVANAKGKKTDKRPNILVILADDLGYSDLGCYGSEIHTPNLDKLAQQGVRFNHFYNASRSCPTRASLLTGLYQHQAGIGRMTFDDNLPGYRGTLSRNAVTIAEVLKESGYTTSMIGKWHVAETPLRKDQREWLAHHVYHDTYSDLCHYPVNRGFDSHYGTIYGVVDYFDPFSLVEGEVPVKEVPEGYYITQALSDRAAEEVTEYAKDDKPFFMYLAYTAPHWPLHALPEDIEKYKDTYKVGWEAIRNARYERQKQLGIFPGMDDFLSERQFKDRWEDNVHAEWDARAMAVHAAMIDRMDRGIGQVVDALEKTGQLDNTLILFLSDNGCSNENCQNYSPGENDRPDMTRKGEKMVYPHNKEVLPGPQTTYASLGARWANVANTPFRFWKAKSYEGGICTPMIAHWPKGIKKNVGGMTSEIGHVMDIMATCIDMAGATYPTKYKGNDITPMEGKSLLPVFKTGHREGHDYLGFEHFNERAFLSKDGWKLVRPGENAKWELYNLNEDRSEQYNLADKYPGKMSEMVNAYEAWAKRCMVEPYPGQKRNKNSVKRMEE</sequence>
<name>A0AAW5NSN2_9BACE</name>
<evidence type="ECO:0000256" key="1">
    <source>
        <dbReference type="ARBA" id="ARBA00008779"/>
    </source>
</evidence>
<comment type="similarity">
    <text evidence="1">Belongs to the sulfatase family.</text>
</comment>
<proteinExistence type="inferred from homology"/>
<keyword evidence="4" id="KW-0106">Calcium</keyword>
<keyword evidence="3" id="KW-0378">Hydrolase</keyword>
<protein>
    <submittedName>
        <fullName evidence="8">Arylsulfatase</fullName>
    </submittedName>
</protein>
<dbReference type="InterPro" id="IPR050738">
    <property type="entry name" value="Sulfatase"/>
</dbReference>
<evidence type="ECO:0000313" key="9">
    <source>
        <dbReference type="Proteomes" id="UP001204548"/>
    </source>
</evidence>
<dbReference type="FunFam" id="3.40.720.10:FF:000047">
    <property type="entry name" value="Arylsulfatase"/>
    <property type="match status" value="1"/>
</dbReference>
<organism evidence="8 9">
    <name type="scientific">Bacteroides faecis</name>
    <dbReference type="NCBI Taxonomy" id="674529"/>
    <lineage>
        <taxon>Bacteria</taxon>
        <taxon>Pseudomonadati</taxon>
        <taxon>Bacteroidota</taxon>
        <taxon>Bacteroidia</taxon>
        <taxon>Bacteroidales</taxon>
        <taxon>Bacteroidaceae</taxon>
        <taxon>Bacteroides</taxon>
    </lineage>
</organism>
<evidence type="ECO:0000256" key="4">
    <source>
        <dbReference type="ARBA" id="ARBA00022837"/>
    </source>
</evidence>
<comment type="PTM">
    <text evidence="5">The conversion to 3-oxoalanine (also known as C-formylglycine, FGly), of a serine or cysteine residue in prokaryotes and of a cysteine residue in eukaryotes, is critical for catalytic activity.</text>
</comment>
<keyword evidence="6" id="KW-0732">Signal</keyword>
<dbReference type="RefSeq" id="WP_010536218.1">
    <property type="nucleotide sequence ID" value="NZ_CAJTBQ010000045.1"/>
</dbReference>
<evidence type="ECO:0000256" key="6">
    <source>
        <dbReference type="SAM" id="SignalP"/>
    </source>
</evidence>
<dbReference type="Gene3D" id="3.30.1120.10">
    <property type="match status" value="1"/>
</dbReference>
<dbReference type="AlphaFoldDB" id="A0AAW5NSN2"/>
<dbReference type="PANTHER" id="PTHR42693:SF53">
    <property type="entry name" value="ENDO-4-O-SULFATASE"/>
    <property type="match status" value="1"/>
</dbReference>
<reference evidence="8" key="1">
    <citation type="submission" date="2022-08" db="EMBL/GenBank/DDBJ databases">
        <title>Genome Sequencing of Bacteroides fragilis Group Isolates with Nanopore Technology.</title>
        <authorList>
            <person name="Tisza M.J."/>
            <person name="Smith D."/>
            <person name="Dekker J.P."/>
        </authorList>
    </citation>
    <scope>NUCLEOTIDE SEQUENCE</scope>
    <source>
        <strain evidence="8">BFG-351</strain>
    </source>
</reference>
<dbReference type="SUPFAM" id="SSF53649">
    <property type="entry name" value="Alkaline phosphatase-like"/>
    <property type="match status" value="1"/>
</dbReference>
<dbReference type="FunFam" id="3.30.1120.10:FF:000008">
    <property type="entry name" value="Arylsulfatase"/>
    <property type="match status" value="1"/>
</dbReference>
<evidence type="ECO:0000256" key="5">
    <source>
        <dbReference type="PIRSR" id="PIRSR600917-52"/>
    </source>
</evidence>
<dbReference type="Proteomes" id="UP001204548">
    <property type="component" value="Unassembled WGS sequence"/>
</dbReference>